<evidence type="ECO:0000256" key="5">
    <source>
        <dbReference type="ARBA" id="ARBA00022842"/>
    </source>
</evidence>
<name>A0ABS1YI15_9ACTN</name>
<dbReference type="PANTHER" id="PTHR12001:SF69">
    <property type="entry name" value="ALL TRANS-POLYPRENYL-DIPHOSPHATE SYNTHASE PDSS1"/>
    <property type="match status" value="1"/>
</dbReference>
<dbReference type="SFLD" id="SFLDS00005">
    <property type="entry name" value="Isoprenoid_Synthase_Type_I"/>
    <property type="match status" value="1"/>
</dbReference>
<comment type="cofactor">
    <cofactor evidence="1">
        <name>Mg(2+)</name>
        <dbReference type="ChEBI" id="CHEBI:18420"/>
    </cofactor>
</comment>
<proteinExistence type="inferred from homology"/>
<protein>
    <submittedName>
        <fullName evidence="8">Polyprenyl synthetase family protein</fullName>
    </submittedName>
</protein>
<dbReference type="PANTHER" id="PTHR12001">
    <property type="entry name" value="GERANYLGERANYL PYROPHOSPHATE SYNTHASE"/>
    <property type="match status" value="1"/>
</dbReference>
<keyword evidence="9" id="KW-1185">Reference proteome</keyword>
<dbReference type="EMBL" id="JAEVHL010000081">
    <property type="protein sequence ID" value="MBM0277028.1"/>
    <property type="molecule type" value="Genomic_DNA"/>
</dbReference>
<dbReference type="Pfam" id="PF00348">
    <property type="entry name" value="polyprenyl_synt"/>
    <property type="match status" value="1"/>
</dbReference>
<evidence type="ECO:0000256" key="6">
    <source>
        <dbReference type="RuleBase" id="RU004466"/>
    </source>
</evidence>
<evidence type="ECO:0000313" key="8">
    <source>
        <dbReference type="EMBL" id="MBM0277028.1"/>
    </source>
</evidence>
<keyword evidence="5" id="KW-0460">Magnesium</keyword>
<evidence type="ECO:0000256" key="2">
    <source>
        <dbReference type="ARBA" id="ARBA00006706"/>
    </source>
</evidence>
<dbReference type="PROSITE" id="PS00444">
    <property type="entry name" value="POLYPRENYL_SYNTHASE_2"/>
    <property type="match status" value="1"/>
</dbReference>
<reference evidence="8 9" key="1">
    <citation type="submission" date="2021-01" db="EMBL/GenBank/DDBJ databases">
        <title>Draft genome sequence of Micromonospora sp. strain STR1s_6.</title>
        <authorList>
            <person name="Karlyshev A."/>
            <person name="Jawad R."/>
        </authorList>
    </citation>
    <scope>NUCLEOTIDE SEQUENCE [LARGE SCALE GENOMIC DNA]</scope>
    <source>
        <strain evidence="8 9">STR1S-6</strain>
    </source>
</reference>
<accession>A0ABS1YI15</accession>
<evidence type="ECO:0000256" key="7">
    <source>
        <dbReference type="SAM" id="MobiDB-lite"/>
    </source>
</evidence>
<gene>
    <name evidence="8" type="ORF">JM949_17310</name>
</gene>
<evidence type="ECO:0000256" key="3">
    <source>
        <dbReference type="ARBA" id="ARBA00022679"/>
    </source>
</evidence>
<dbReference type="SUPFAM" id="SSF48576">
    <property type="entry name" value="Terpenoid synthases"/>
    <property type="match status" value="1"/>
</dbReference>
<evidence type="ECO:0000256" key="1">
    <source>
        <dbReference type="ARBA" id="ARBA00001946"/>
    </source>
</evidence>
<evidence type="ECO:0000313" key="9">
    <source>
        <dbReference type="Proteomes" id="UP000622245"/>
    </source>
</evidence>
<dbReference type="RefSeq" id="WP_203149474.1">
    <property type="nucleotide sequence ID" value="NZ_JAEVHL010000081.1"/>
</dbReference>
<keyword evidence="4" id="KW-0479">Metal-binding</keyword>
<dbReference type="CDD" id="cd00685">
    <property type="entry name" value="Trans_IPPS_HT"/>
    <property type="match status" value="1"/>
</dbReference>
<feature type="region of interest" description="Disordered" evidence="7">
    <location>
        <begin position="1"/>
        <end position="23"/>
    </location>
</feature>
<dbReference type="InterPro" id="IPR000092">
    <property type="entry name" value="Polyprenyl_synt"/>
</dbReference>
<evidence type="ECO:0000256" key="4">
    <source>
        <dbReference type="ARBA" id="ARBA00022723"/>
    </source>
</evidence>
<comment type="caution">
    <text evidence="8">The sequence shown here is derived from an EMBL/GenBank/DDBJ whole genome shotgun (WGS) entry which is preliminary data.</text>
</comment>
<organism evidence="8 9">
    <name type="scientific">Micromonospora tarensis</name>
    <dbReference type="NCBI Taxonomy" id="2806100"/>
    <lineage>
        <taxon>Bacteria</taxon>
        <taxon>Bacillati</taxon>
        <taxon>Actinomycetota</taxon>
        <taxon>Actinomycetes</taxon>
        <taxon>Micromonosporales</taxon>
        <taxon>Micromonosporaceae</taxon>
        <taxon>Micromonospora</taxon>
    </lineage>
</organism>
<dbReference type="InterPro" id="IPR033749">
    <property type="entry name" value="Polyprenyl_synt_CS"/>
</dbReference>
<sequence length="361" mass="37744">MVDSVVNPAGERSGVAGSGGQRGRASTSQFGALGLNFADPRVEASVLGLLDTVEVELRASVSSADPFVNEAARHLVEAGGKRLRPLLVALGAQFGDPTAPKVVPAAVVMELTHLATLYHDDVMDEAAVRRGAQSANSRWTNSVAILVGDYLFARAADIAADLGPEAVRLQARTFARLVHGQIAETVGPRAEDDPVGHHLHVIAEKTGSLIATSVRFGGLFAGAAPEHVEALAGYGETIGVAFQLSDDLLDIASESVQSGKTPGTDLREGVPTLPVLYALQADDSDASSVRLREILATGPLTDDALHGEALGLLRESPALKRARETVRGYAEEARAQLAPLPAGPERSALESLCDYMADRNG</sequence>
<dbReference type="Proteomes" id="UP000622245">
    <property type="component" value="Unassembled WGS sequence"/>
</dbReference>
<comment type="similarity">
    <text evidence="2 6">Belongs to the FPP/GGPP synthase family.</text>
</comment>
<keyword evidence="3 6" id="KW-0808">Transferase</keyword>
<dbReference type="SFLD" id="SFLDG01017">
    <property type="entry name" value="Polyprenyl_Transferase_Like"/>
    <property type="match status" value="1"/>
</dbReference>
<dbReference type="InterPro" id="IPR008949">
    <property type="entry name" value="Isoprenoid_synthase_dom_sf"/>
</dbReference>
<dbReference type="Gene3D" id="1.10.600.10">
    <property type="entry name" value="Farnesyl Diphosphate Synthase"/>
    <property type="match status" value="1"/>
</dbReference>